<dbReference type="PROSITE" id="PS51257">
    <property type="entry name" value="PROKAR_LIPOPROTEIN"/>
    <property type="match status" value="1"/>
</dbReference>
<dbReference type="InterPro" id="IPR031311">
    <property type="entry name" value="CHIT_BIND_RR_consensus"/>
</dbReference>
<dbReference type="GO" id="GO:0062129">
    <property type="term" value="C:chitin-based extracellular matrix"/>
    <property type="evidence" value="ECO:0007669"/>
    <property type="project" value="TreeGrafter"/>
</dbReference>
<proteinExistence type="predicted"/>
<dbReference type="InterPro" id="IPR050468">
    <property type="entry name" value="Cuticle_Struct_Prot"/>
</dbReference>
<accession>A0A034WRK9</accession>
<name>A0A034WRK9_BACDO</name>
<dbReference type="InterPro" id="IPR000618">
    <property type="entry name" value="Insect_cuticle"/>
</dbReference>
<dbReference type="PANTHER" id="PTHR10380:SF218">
    <property type="entry name" value="ADULT CUTICLE PROTEIN 65AA-RELATED"/>
    <property type="match status" value="1"/>
</dbReference>
<dbReference type="PROSITE" id="PS51155">
    <property type="entry name" value="CHIT_BIND_RR_2"/>
    <property type="match status" value="1"/>
</dbReference>
<dbReference type="PRINTS" id="PR00947">
    <property type="entry name" value="CUTICLE"/>
</dbReference>
<dbReference type="GeneID" id="105222574"/>
<dbReference type="PROSITE" id="PS00233">
    <property type="entry name" value="CHIT_BIND_RR_1"/>
    <property type="match status" value="1"/>
</dbReference>
<evidence type="ECO:0000256" key="3">
    <source>
        <dbReference type="SAM" id="SignalP"/>
    </source>
</evidence>
<dbReference type="PANTHER" id="PTHR10380">
    <property type="entry name" value="CUTICLE PROTEIN"/>
    <property type="match status" value="1"/>
</dbReference>
<reference evidence="4" key="1">
    <citation type="journal article" date="2014" name="BMC Genomics">
        <title>Characterizing the developmental transcriptome of the oriental fruit fly, Bactrocera dorsalis (Diptera: Tephritidae) through comparative genomic analysis with Drosophila melanogaster utilizing modENCODE datasets.</title>
        <authorList>
            <person name="Geib S.M."/>
            <person name="Calla B."/>
            <person name="Hall B."/>
            <person name="Hou S."/>
            <person name="Manoukis N.C."/>
        </authorList>
    </citation>
    <scope>NUCLEOTIDE SEQUENCE</scope>
    <source>
        <strain evidence="4">Punador</strain>
    </source>
</reference>
<dbReference type="GO" id="GO:0008010">
    <property type="term" value="F:structural constituent of chitin-based larval cuticle"/>
    <property type="evidence" value="ECO:0007669"/>
    <property type="project" value="TreeGrafter"/>
</dbReference>
<feature type="signal peptide" evidence="3">
    <location>
        <begin position="1"/>
        <end position="19"/>
    </location>
</feature>
<feature type="chain" id="PRO_5044537584" evidence="3">
    <location>
        <begin position="20"/>
        <end position="114"/>
    </location>
</feature>
<dbReference type="OrthoDB" id="7255276at2759"/>
<dbReference type="RefSeq" id="XP_011198249.2">
    <property type="nucleotide sequence ID" value="XM_011199947.4"/>
</dbReference>
<evidence type="ECO:0000256" key="1">
    <source>
        <dbReference type="ARBA" id="ARBA00022460"/>
    </source>
</evidence>
<dbReference type="Pfam" id="PF00379">
    <property type="entry name" value="Chitin_bind_4"/>
    <property type="match status" value="1"/>
</dbReference>
<organism evidence="4">
    <name type="scientific">Bactrocera dorsalis</name>
    <name type="common">Oriental fruit fly</name>
    <name type="synonym">Dacus dorsalis</name>
    <dbReference type="NCBI Taxonomy" id="27457"/>
    <lineage>
        <taxon>Eukaryota</taxon>
        <taxon>Metazoa</taxon>
        <taxon>Ecdysozoa</taxon>
        <taxon>Arthropoda</taxon>
        <taxon>Hexapoda</taxon>
        <taxon>Insecta</taxon>
        <taxon>Pterygota</taxon>
        <taxon>Neoptera</taxon>
        <taxon>Endopterygota</taxon>
        <taxon>Diptera</taxon>
        <taxon>Brachycera</taxon>
        <taxon>Muscomorpha</taxon>
        <taxon>Tephritoidea</taxon>
        <taxon>Tephritidae</taxon>
        <taxon>Bactrocera</taxon>
        <taxon>Bactrocera</taxon>
    </lineage>
</organism>
<dbReference type="AlphaFoldDB" id="A0A034WRK9"/>
<protein>
    <submittedName>
        <fullName evidence="4">Flexible cuticle protein 12</fullName>
    </submittedName>
</protein>
<sequence length="114" mass="12604">MKFSLSVLTICGLIALGCAAPLDDSANARLLRYDFDNIGVDGYDFSFETSDGTERKESAELKDFGGDNKALIVDGFSTWIAPDGQNYTLHYLADETGFHPWGDHLPQFKPKHKS</sequence>
<keyword evidence="3" id="KW-0732">Signal</keyword>
<keyword evidence="1 2" id="KW-0193">Cuticle</keyword>
<dbReference type="KEGG" id="bdr:105222574"/>
<evidence type="ECO:0000313" key="4">
    <source>
        <dbReference type="EMBL" id="JAC58186.1"/>
    </source>
</evidence>
<dbReference type="EMBL" id="GAKP01000766">
    <property type="protein sequence ID" value="JAC58186.1"/>
    <property type="molecule type" value="Transcribed_RNA"/>
</dbReference>
<evidence type="ECO:0000256" key="2">
    <source>
        <dbReference type="PROSITE-ProRule" id="PRU00497"/>
    </source>
</evidence>
<gene>
    <name evidence="4" type="primary">CU12</name>
</gene>